<organism evidence="16 17">
    <name type="scientific">Tenuibacillus multivorans</name>
    <dbReference type="NCBI Taxonomy" id="237069"/>
    <lineage>
        <taxon>Bacteria</taxon>
        <taxon>Bacillati</taxon>
        <taxon>Bacillota</taxon>
        <taxon>Bacilli</taxon>
        <taxon>Bacillales</taxon>
        <taxon>Bacillaceae</taxon>
        <taxon>Tenuibacillus</taxon>
    </lineage>
</organism>
<evidence type="ECO:0000256" key="4">
    <source>
        <dbReference type="ARBA" id="ARBA00022553"/>
    </source>
</evidence>
<keyword evidence="4" id="KW-0597">Phosphoprotein</keyword>
<keyword evidence="17" id="KW-1185">Reference proteome</keyword>
<proteinExistence type="inferred from homology"/>
<dbReference type="Gene3D" id="3.40.1110.10">
    <property type="entry name" value="Calcium-transporting ATPase, cytoplasmic domain N"/>
    <property type="match status" value="1"/>
</dbReference>
<name>A0A1H0E1U1_9BACI</name>
<evidence type="ECO:0000256" key="1">
    <source>
        <dbReference type="ARBA" id="ARBA00004651"/>
    </source>
</evidence>
<dbReference type="PRINTS" id="PR00119">
    <property type="entry name" value="CATATPASE"/>
</dbReference>
<keyword evidence="5 14" id="KW-0812">Transmembrane</keyword>
<dbReference type="SFLD" id="SFLDG00002">
    <property type="entry name" value="C1.7:_P-type_atpase_like"/>
    <property type="match status" value="1"/>
</dbReference>
<sequence>MEMSKNYKTVHTHRFIQLLSTHRELIFSILGGLLVVAAYISESSHIGFLSAVLYIAAYMIGGYYKAKEGIQDLIYDRSLNVEILMIIAAIGAASIGYWQEGAILIFIFSLSGALETYSLQKSEKDLSKLVELAPVEAHLLNDDESITTVPVNQLNIGDRILIRNGERTPADGKVLNGVTAIDESAITGESLPVDKQRGDDVFNGTINGSGSIVVEVTKKNEDSLFQKMIQLVEDAKNNRPPSQQLIEKIEGPYVITVLAVVALMLVIPPFAFSWNFDETFYRAMVLLVVASPCAVVASIMPALLSAISNGARNGVLLKGGHDLEQLSKMKTIAFDKTGTITKGQPEVTDVYTVKQDDEEVLKHLIAIEQQSSHPLAQAIVDYGKSHDLKTDHKVTSIEDIPGHGVKAIIDQDTWYVGNQRLLDSQSVQIPEHFHKQRGMLQDEGKTIIYTVKNNVLIGMLAVKDQIRPEAKQLIETLNNRGVKTIIITGDNEKTATAISHEAGLTEWISECLPEQKVHEIEKLKDKYGSVTMVGDGVNDAPAMAKSDIGIAMGNGTDVAIETSDMVLMNSELEKISQSFKLSTRLNRIIKQNLIFSIAVIILLIAANFSQNLTLPIGVVGHEGSTILVILNGLRLLKE</sequence>
<dbReference type="InterPro" id="IPR027256">
    <property type="entry name" value="P-typ_ATPase_IB"/>
</dbReference>
<keyword evidence="14" id="KW-1003">Cell membrane</keyword>
<feature type="transmembrane region" description="Helical" evidence="14">
    <location>
        <begin position="46"/>
        <end position="66"/>
    </location>
</feature>
<feature type="domain" description="P-type ATPase A" evidence="15">
    <location>
        <begin position="132"/>
        <end position="233"/>
    </location>
</feature>
<dbReference type="Pfam" id="PF00122">
    <property type="entry name" value="E1-E2_ATPase"/>
    <property type="match status" value="1"/>
</dbReference>
<dbReference type="EMBL" id="FNIG01000008">
    <property type="protein sequence ID" value="SDN76329.1"/>
    <property type="molecule type" value="Genomic_DNA"/>
</dbReference>
<dbReference type="NCBIfam" id="TIGR01494">
    <property type="entry name" value="ATPase_P-type"/>
    <property type="match status" value="1"/>
</dbReference>
<dbReference type="InterPro" id="IPR023298">
    <property type="entry name" value="ATPase_P-typ_TM_dom_sf"/>
</dbReference>
<reference evidence="16 17" key="1">
    <citation type="submission" date="2016-10" db="EMBL/GenBank/DDBJ databases">
        <authorList>
            <person name="de Groot N.N."/>
        </authorList>
    </citation>
    <scope>NUCLEOTIDE SEQUENCE [LARGE SCALE GENOMIC DNA]</scope>
    <source>
        <strain evidence="16 17">CGMCC 1.3442</strain>
    </source>
</reference>
<dbReference type="STRING" id="237069.SAMN05216498_3029"/>
<dbReference type="GO" id="GO:0016887">
    <property type="term" value="F:ATP hydrolysis activity"/>
    <property type="evidence" value="ECO:0007669"/>
    <property type="project" value="InterPro"/>
</dbReference>
<keyword evidence="8 14" id="KW-0067">ATP-binding</keyword>
<dbReference type="CDD" id="cd07551">
    <property type="entry name" value="P-type_ATPase_HM_ZosA_PfeT-like"/>
    <property type="match status" value="1"/>
</dbReference>
<dbReference type="InterPro" id="IPR018303">
    <property type="entry name" value="ATPase_P-typ_P_site"/>
</dbReference>
<dbReference type="SUPFAM" id="SSF81665">
    <property type="entry name" value="Calcium ATPase, transmembrane domain M"/>
    <property type="match status" value="1"/>
</dbReference>
<dbReference type="OrthoDB" id="9813266at2"/>
<dbReference type="SUPFAM" id="SSF81653">
    <property type="entry name" value="Calcium ATPase, transduction domain A"/>
    <property type="match status" value="1"/>
</dbReference>
<evidence type="ECO:0000256" key="12">
    <source>
        <dbReference type="ARBA" id="ARBA00023065"/>
    </source>
</evidence>
<dbReference type="FunFam" id="2.70.150.10:FF:000002">
    <property type="entry name" value="Copper-transporting ATPase 1, putative"/>
    <property type="match status" value="1"/>
</dbReference>
<dbReference type="GO" id="GO:0005524">
    <property type="term" value="F:ATP binding"/>
    <property type="evidence" value="ECO:0007669"/>
    <property type="project" value="UniProtKB-UniRule"/>
</dbReference>
<dbReference type="PANTHER" id="PTHR43079">
    <property type="entry name" value="PROBABLE CADMIUM/ZINC-TRANSPORTING ATPASE HMA1"/>
    <property type="match status" value="1"/>
</dbReference>
<keyword evidence="3" id="KW-0813">Transport</keyword>
<keyword evidence="9" id="KW-0460">Magnesium</keyword>
<dbReference type="SFLD" id="SFLDS00003">
    <property type="entry name" value="Haloacid_Dehalogenase"/>
    <property type="match status" value="1"/>
</dbReference>
<accession>A0A1H0E1U1</accession>
<dbReference type="InterPro" id="IPR023214">
    <property type="entry name" value="HAD_sf"/>
</dbReference>
<dbReference type="Proteomes" id="UP000199334">
    <property type="component" value="Unassembled WGS sequence"/>
</dbReference>
<keyword evidence="7 14" id="KW-0547">Nucleotide-binding</keyword>
<dbReference type="SUPFAM" id="SSF56784">
    <property type="entry name" value="HAD-like"/>
    <property type="match status" value="1"/>
</dbReference>
<evidence type="ECO:0000256" key="8">
    <source>
        <dbReference type="ARBA" id="ARBA00022840"/>
    </source>
</evidence>
<evidence type="ECO:0000313" key="16">
    <source>
        <dbReference type="EMBL" id="SDN76329.1"/>
    </source>
</evidence>
<dbReference type="RefSeq" id="WP_093857420.1">
    <property type="nucleotide sequence ID" value="NZ_BJVZ01000005.1"/>
</dbReference>
<dbReference type="GO" id="GO:0019829">
    <property type="term" value="F:ATPase-coupled monoatomic cation transmembrane transporter activity"/>
    <property type="evidence" value="ECO:0007669"/>
    <property type="project" value="InterPro"/>
</dbReference>
<keyword evidence="6 14" id="KW-0479">Metal-binding</keyword>
<evidence type="ECO:0000256" key="13">
    <source>
        <dbReference type="ARBA" id="ARBA00023136"/>
    </source>
</evidence>
<evidence type="ECO:0000256" key="10">
    <source>
        <dbReference type="ARBA" id="ARBA00022967"/>
    </source>
</evidence>
<feature type="transmembrane region" description="Helical" evidence="14">
    <location>
        <begin position="21"/>
        <end position="40"/>
    </location>
</feature>
<dbReference type="GO" id="GO:0005886">
    <property type="term" value="C:plasma membrane"/>
    <property type="evidence" value="ECO:0007669"/>
    <property type="project" value="UniProtKB-SubCell"/>
</dbReference>
<dbReference type="GO" id="GO:0046872">
    <property type="term" value="F:metal ion binding"/>
    <property type="evidence" value="ECO:0007669"/>
    <property type="project" value="UniProtKB-KW"/>
</dbReference>
<evidence type="ECO:0000256" key="2">
    <source>
        <dbReference type="ARBA" id="ARBA00006024"/>
    </source>
</evidence>
<evidence type="ECO:0000256" key="6">
    <source>
        <dbReference type="ARBA" id="ARBA00022723"/>
    </source>
</evidence>
<dbReference type="Gene3D" id="2.70.150.10">
    <property type="entry name" value="Calcium-transporting ATPase, cytoplasmic transduction domain A"/>
    <property type="match status" value="1"/>
</dbReference>
<dbReference type="PANTHER" id="PTHR43079:SF1">
    <property type="entry name" value="CADMIUM_ZINC-TRANSPORTING ATPASE HMA1, CHLOROPLASTIC-RELATED"/>
    <property type="match status" value="1"/>
</dbReference>
<dbReference type="PROSITE" id="PS00154">
    <property type="entry name" value="ATPASE_E1_E2"/>
    <property type="match status" value="1"/>
</dbReference>
<feature type="transmembrane region" description="Helical" evidence="14">
    <location>
        <begin position="101"/>
        <end position="119"/>
    </location>
</feature>
<dbReference type="InterPro" id="IPR051949">
    <property type="entry name" value="Cation_Transport_ATPase"/>
</dbReference>
<comment type="subcellular location">
    <subcellularLocation>
        <location evidence="1">Cell membrane</location>
        <topology evidence="1">Multi-pass membrane protein</topology>
    </subcellularLocation>
</comment>
<dbReference type="InterPro" id="IPR008250">
    <property type="entry name" value="ATPase_P-typ_transduc_dom_A_sf"/>
</dbReference>
<feature type="transmembrane region" description="Helical" evidence="14">
    <location>
        <begin position="253"/>
        <end position="274"/>
    </location>
</feature>
<keyword evidence="11 14" id="KW-1133">Transmembrane helix</keyword>
<feature type="transmembrane region" description="Helical" evidence="14">
    <location>
        <begin position="588"/>
        <end position="606"/>
    </location>
</feature>
<feature type="transmembrane region" description="Helical" evidence="14">
    <location>
        <begin position="280"/>
        <end position="304"/>
    </location>
</feature>
<keyword evidence="12" id="KW-0406">Ion transport</keyword>
<dbReference type="NCBIfam" id="TIGR01511">
    <property type="entry name" value="ATPase-IB1_Cu"/>
    <property type="match status" value="1"/>
</dbReference>
<protein>
    <submittedName>
        <fullName evidence="16">Cd2+/Zn2+-exporting ATPase</fullName>
    </submittedName>
</protein>
<evidence type="ECO:0000256" key="11">
    <source>
        <dbReference type="ARBA" id="ARBA00022989"/>
    </source>
</evidence>
<evidence type="ECO:0000256" key="3">
    <source>
        <dbReference type="ARBA" id="ARBA00022448"/>
    </source>
</evidence>
<evidence type="ECO:0000256" key="14">
    <source>
        <dbReference type="RuleBase" id="RU362081"/>
    </source>
</evidence>
<gene>
    <name evidence="16" type="ORF">SAMN05216498_3029</name>
</gene>
<dbReference type="AlphaFoldDB" id="A0A1H0E1U1"/>
<dbReference type="NCBIfam" id="TIGR01512">
    <property type="entry name" value="ATPase-IB2_Cd"/>
    <property type="match status" value="1"/>
</dbReference>
<dbReference type="NCBIfam" id="TIGR01525">
    <property type="entry name" value="ATPase-IB_hvy"/>
    <property type="match status" value="1"/>
</dbReference>
<evidence type="ECO:0000259" key="15">
    <source>
        <dbReference type="Pfam" id="PF00122"/>
    </source>
</evidence>
<dbReference type="InterPro" id="IPR044492">
    <property type="entry name" value="P_typ_ATPase_HD_dom"/>
</dbReference>
<evidence type="ECO:0000256" key="7">
    <source>
        <dbReference type="ARBA" id="ARBA00022741"/>
    </source>
</evidence>
<evidence type="ECO:0000313" key="17">
    <source>
        <dbReference type="Proteomes" id="UP000199334"/>
    </source>
</evidence>
<dbReference type="InterPro" id="IPR001757">
    <property type="entry name" value="P_typ_ATPase"/>
</dbReference>
<evidence type="ECO:0000256" key="5">
    <source>
        <dbReference type="ARBA" id="ARBA00022692"/>
    </source>
</evidence>
<dbReference type="Pfam" id="PF00702">
    <property type="entry name" value="Hydrolase"/>
    <property type="match status" value="1"/>
</dbReference>
<dbReference type="Gene3D" id="3.40.50.1000">
    <property type="entry name" value="HAD superfamily/HAD-like"/>
    <property type="match status" value="1"/>
</dbReference>
<keyword evidence="13 14" id="KW-0472">Membrane</keyword>
<dbReference type="InterPro" id="IPR036412">
    <property type="entry name" value="HAD-like_sf"/>
</dbReference>
<dbReference type="SFLD" id="SFLDF00027">
    <property type="entry name" value="p-type_atpase"/>
    <property type="match status" value="1"/>
</dbReference>
<dbReference type="PRINTS" id="PR00941">
    <property type="entry name" value="CDATPASE"/>
</dbReference>
<evidence type="ECO:0000256" key="9">
    <source>
        <dbReference type="ARBA" id="ARBA00022842"/>
    </source>
</evidence>
<dbReference type="InterPro" id="IPR023299">
    <property type="entry name" value="ATPase_P-typ_cyto_dom_N"/>
</dbReference>
<comment type="similarity">
    <text evidence="2 14">Belongs to the cation transport ATPase (P-type) (TC 3.A.3) family. Type IB subfamily.</text>
</comment>
<feature type="transmembrane region" description="Helical" evidence="14">
    <location>
        <begin position="78"/>
        <end position="95"/>
    </location>
</feature>
<keyword evidence="10" id="KW-1278">Translocase</keyword>
<dbReference type="InterPro" id="IPR059000">
    <property type="entry name" value="ATPase_P-type_domA"/>
</dbReference>